<organism evidence="10 11">
    <name type="scientific">Arabidopsis thaliana x Arabidopsis arenosa</name>
    <dbReference type="NCBI Taxonomy" id="1240361"/>
    <lineage>
        <taxon>Eukaryota</taxon>
        <taxon>Viridiplantae</taxon>
        <taxon>Streptophyta</taxon>
        <taxon>Embryophyta</taxon>
        <taxon>Tracheophyta</taxon>
        <taxon>Spermatophyta</taxon>
        <taxon>Magnoliopsida</taxon>
        <taxon>eudicotyledons</taxon>
        <taxon>Gunneridae</taxon>
        <taxon>Pentapetalae</taxon>
        <taxon>rosids</taxon>
        <taxon>malvids</taxon>
        <taxon>Brassicales</taxon>
        <taxon>Brassicaceae</taxon>
        <taxon>Camelineae</taxon>
        <taxon>Arabidopsis</taxon>
    </lineage>
</organism>
<evidence type="ECO:0000259" key="8">
    <source>
        <dbReference type="Pfam" id="PF13839"/>
    </source>
</evidence>
<keyword evidence="5 7" id="KW-1133">Transmembrane helix</keyword>
<dbReference type="GO" id="GO:0005794">
    <property type="term" value="C:Golgi apparatus"/>
    <property type="evidence" value="ECO:0007669"/>
    <property type="project" value="TreeGrafter"/>
</dbReference>
<proteinExistence type="inferred from homology"/>
<evidence type="ECO:0000256" key="7">
    <source>
        <dbReference type="SAM" id="Phobius"/>
    </source>
</evidence>
<evidence type="ECO:0000256" key="3">
    <source>
        <dbReference type="ARBA" id="ARBA00022692"/>
    </source>
</evidence>
<evidence type="ECO:0000313" key="11">
    <source>
        <dbReference type="Proteomes" id="UP000694240"/>
    </source>
</evidence>
<name>A0A8T1YDF1_9BRAS</name>
<evidence type="ECO:0000256" key="5">
    <source>
        <dbReference type="ARBA" id="ARBA00022989"/>
    </source>
</evidence>
<evidence type="ECO:0000256" key="4">
    <source>
        <dbReference type="ARBA" id="ARBA00022968"/>
    </source>
</evidence>
<dbReference type="InterPro" id="IPR029962">
    <property type="entry name" value="TBL"/>
</dbReference>
<evidence type="ECO:0000256" key="6">
    <source>
        <dbReference type="ARBA" id="ARBA00023136"/>
    </source>
</evidence>
<evidence type="ECO:0000259" key="9">
    <source>
        <dbReference type="Pfam" id="PF14416"/>
    </source>
</evidence>
<keyword evidence="4" id="KW-0735">Signal-anchor</keyword>
<keyword evidence="11" id="KW-1185">Reference proteome</keyword>
<comment type="subcellular location">
    <subcellularLocation>
        <location evidence="1">Membrane</location>
        <topology evidence="1">Single-pass membrane protein</topology>
    </subcellularLocation>
</comment>
<dbReference type="PANTHER" id="PTHR32285:SF28">
    <property type="entry name" value="XYLOGLUCAN O-ACETYLTRANSFERASE 2"/>
    <property type="match status" value="1"/>
</dbReference>
<comment type="similarity">
    <text evidence="2">Belongs to the PC-esterase family. TBL subfamily.</text>
</comment>
<evidence type="ECO:0000256" key="1">
    <source>
        <dbReference type="ARBA" id="ARBA00004167"/>
    </source>
</evidence>
<keyword evidence="3 7" id="KW-0812">Transmembrane</keyword>
<comment type="caution">
    <text evidence="10">The sequence shown here is derived from an EMBL/GenBank/DDBJ whole genome shotgun (WGS) entry which is preliminary data.</text>
</comment>
<evidence type="ECO:0000313" key="10">
    <source>
        <dbReference type="EMBL" id="KAG7543965.1"/>
    </source>
</evidence>
<gene>
    <name evidence="10" type="ORF">ISN45_Aa07g038390</name>
</gene>
<dbReference type="GO" id="GO:0016413">
    <property type="term" value="F:O-acetyltransferase activity"/>
    <property type="evidence" value="ECO:0007669"/>
    <property type="project" value="InterPro"/>
</dbReference>
<dbReference type="AlphaFoldDB" id="A0A8T1YDF1"/>
<dbReference type="InterPro" id="IPR025846">
    <property type="entry name" value="TBL_N"/>
</dbReference>
<evidence type="ECO:0000256" key="2">
    <source>
        <dbReference type="ARBA" id="ARBA00007727"/>
    </source>
</evidence>
<sequence length="410" mass="47621">MQRWIYHQTCGKKSKKVTTIWTLALYLLLCITLFSITFFLFPHNSFNPINDYNVLYVEPQLNFKDCDLSKGQWIRDERGSLYTNFSCPTITDSKNCLKHGRPNTDFLFWRWKPEGCELPRFNPKAFLDLVRGKKMNFIGDSVARNHMESLLCLLSMEETPKDIYKDADDRNRIWYFRDHDFTLSTSWTKFLVAGFERTHANKTGTGIYDLDIDKIDEQWAKDLPNTDIAIVSAGHWLFRPIYIHRGDETIGCIFCNLPNMTQISLKEGFKLVFSAAFKHINGCHNCKDNLVTLLRTFSPTHFENGTWNTGGACGRTIPFRVDEISQQSSDMEIRTSQIEQVDGIKGDSLKKKKFVVLDVTRAMLMRPDGHPNSYWGNKWMKGFNDCTHWCLPGPIDAWSEFLMALLRQLR</sequence>
<feature type="transmembrane region" description="Helical" evidence="7">
    <location>
        <begin position="20"/>
        <end position="41"/>
    </location>
</feature>
<accession>A0A8T1YDF1</accession>
<dbReference type="Pfam" id="PF13839">
    <property type="entry name" value="PC-Esterase"/>
    <property type="match status" value="1"/>
</dbReference>
<dbReference type="InterPro" id="IPR026057">
    <property type="entry name" value="TBL_C"/>
</dbReference>
<dbReference type="EMBL" id="JAEFBK010000012">
    <property type="protein sequence ID" value="KAG7543965.1"/>
    <property type="molecule type" value="Genomic_DNA"/>
</dbReference>
<dbReference type="Pfam" id="PF14416">
    <property type="entry name" value="PMR5N"/>
    <property type="match status" value="1"/>
</dbReference>
<dbReference type="GO" id="GO:0016020">
    <property type="term" value="C:membrane"/>
    <property type="evidence" value="ECO:0007669"/>
    <property type="project" value="UniProtKB-SubCell"/>
</dbReference>
<feature type="domain" description="Trichome birefringence-like C-terminal" evidence="8">
    <location>
        <begin position="118"/>
        <end position="404"/>
    </location>
</feature>
<protein>
    <submittedName>
        <fullName evidence="10">PC-Esterase</fullName>
    </submittedName>
</protein>
<feature type="domain" description="Trichome birefringence-like N-terminal" evidence="9">
    <location>
        <begin position="65"/>
        <end position="117"/>
    </location>
</feature>
<keyword evidence="6 7" id="KW-0472">Membrane</keyword>
<reference evidence="10 11" key="1">
    <citation type="submission" date="2020-12" db="EMBL/GenBank/DDBJ databases">
        <title>Concerted genomic and epigenomic changes stabilize Arabidopsis allopolyploids.</title>
        <authorList>
            <person name="Chen Z."/>
        </authorList>
    </citation>
    <scope>NUCLEOTIDE SEQUENCE [LARGE SCALE GENOMIC DNA]</scope>
    <source>
        <strain evidence="10">Allo738</strain>
        <tissue evidence="10">Leaf</tissue>
    </source>
</reference>
<dbReference type="Proteomes" id="UP000694240">
    <property type="component" value="Chromosome 12"/>
</dbReference>
<dbReference type="PANTHER" id="PTHR32285">
    <property type="entry name" value="PROTEIN TRICHOME BIREFRINGENCE-LIKE 9-RELATED"/>
    <property type="match status" value="1"/>
</dbReference>